<evidence type="ECO:0000256" key="4">
    <source>
        <dbReference type="ARBA" id="ARBA00022519"/>
    </source>
</evidence>
<dbReference type="RefSeq" id="WP_216419556.1">
    <property type="nucleotide sequence ID" value="NZ_JAHLQK010000009.1"/>
</dbReference>
<dbReference type="PANTHER" id="PTHR35011">
    <property type="entry name" value="2,3-DIKETO-L-GULONATE TRAP TRANSPORTER SMALL PERMEASE PROTEIN YIAM"/>
    <property type="match status" value="1"/>
</dbReference>
<accession>A0ABS6G9A7</accession>
<evidence type="ECO:0000256" key="7">
    <source>
        <dbReference type="ARBA" id="ARBA00023136"/>
    </source>
</evidence>
<dbReference type="InterPro" id="IPR007387">
    <property type="entry name" value="TRAP_DctQ"/>
</dbReference>
<feature type="transmembrane region" description="Helical" evidence="9">
    <location>
        <begin position="12"/>
        <end position="29"/>
    </location>
</feature>
<dbReference type="Proteomes" id="UP000779508">
    <property type="component" value="Unassembled WGS sequence"/>
</dbReference>
<keyword evidence="12" id="KW-1185">Reference proteome</keyword>
<evidence type="ECO:0000256" key="6">
    <source>
        <dbReference type="ARBA" id="ARBA00022989"/>
    </source>
</evidence>
<keyword evidence="7 9" id="KW-0472">Membrane</keyword>
<feature type="domain" description="Tripartite ATP-independent periplasmic transporters DctQ component" evidence="10">
    <location>
        <begin position="20"/>
        <end position="149"/>
    </location>
</feature>
<evidence type="ECO:0000259" key="10">
    <source>
        <dbReference type="Pfam" id="PF04290"/>
    </source>
</evidence>
<dbReference type="EMBL" id="JAHLQK010000009">
    <property type="protein sequence ID" value="MBU5678193.1"/>
    <property type="molecule type" value="Genomic_DNA"/>
</dbReference>
<comment type="caution">
    <text evidence="11">The sequence shown here is derived from an EMBL/GenBank/DDBJ whole genome shotgun (WGS) entry which is preliminary data.</text>
</comment>
<dbReference type="PANTHER" id="PTHR35011:SF2">
    <property type="entry name" value="2,3-DIKETO-L-GULONATE TRAP TRANSPORTER SMALL PERMEASE PROTEIN YIAM"/>
    <property type="match status" value="1"/>
</dbReference>
<comment type="subcellular location">
    <subcellularLocation>
        <location evidence="1">Cell inner membrane</location>
        <topology evidence="1">Multi-pass membrane protein</topology>
    </subcellularLocation>
</comment>
<feature type="transmembrane region" description="Helical" evidence="9">
    <location>
        <begin position="44"/>
        <end position="62"/>
    </location>
</feature>
<keyword evidence="2" id="KW-0813">Transport</keyword>
<evidence type="ECO:0000256" key="9">
    <source>
        <dbReference type="SAM" id="Phobius"/>
    </source>
</evidence>
<comment type="similarity">
    <text evidence="8">Belongs to the TRAP transporter small permease family.</text>
</comment>
<organism evidence="11 12">
    <name type="scientific">Alkaliphilus flagellatus</name>
    <dbReference type="NCBI Taxonomy" id="2841507"/>
    <lineage>
        <taxon>Bacteria</taxon>
        <taxon>Bacillati</taxon>
        <taxon>Bacillota</taxon>
        <taxon>Clostridia</taxon>
        <taxon>Peptostreptococcales</taxon>
        <taxon>Natronincolaceae</taxon>
        <taxon>Alkaliphilus</taxon>
    </lineage>
</organism>
<evidence type="ECO:0000313" key="12">
    <source>
        <dbReference type="Proteomes" id="UP000779508"/>
    </source>
</evidence>
<evidence type="ECO:0000256" key="1">
    <source>
        <dbReference type="ARBA" id="ARBA00004429"/>
    </source>
</evidence>
<keyword evidence="6 9" id="KW-1133">Transmembrane helix</keyword>
<feature type="transmembrane region" description="Helical" evidence="9">
    <location>
        <begin position="83"/>
        <end position="105"/>
    </location>
</feature>
<evidence type="ECO:0000313" key="11">
    <source>
        <dbReference type="EMBL" id="MBU5678193.1"/>
    </source>
</evidence>
<keyword evidence="5 9" id="KW-0812">Transmembrane</keyword>
<protein>
    <submittedName>
        <fullName evidence="11">TRAP transporter small permease</fullName>
    </submittedName>
</protein>
<evidence type="ECO:0000256" key="2">
    <source>
        <dbReference type="ARBA" id="ARBA00022448"/>
    </source>
</evidence>
<evidence type="ECO:0000256" key="8">
    <source>
        <dbReference type="ARBA" id="ARBA00038436"/>
    </source>
</evidence>
<evidence type="ECO:0000256" key="3">
    <source>
        <dbReference type="ARBA" id="ARBA00022475"/>
    </source>
</evidence>
<proteinExistence type="inferred from homology"/>
<keyword evidence="3" id="KW-1003">Cell membrane</keyword>
<gene>
    <name evidence="11" type="ORF">KQI88_17425</name>
</gene>
<dbReference type="InterPro" id="IPR055348">
    <property type="entry name" value="DctQ"/>
</dbReference>
<evidence type="ECO:0000256" key="5">
    <source>
        <dbReference type="ARBA" id="ARBA00022692"/>
    </source>
</evidence>
<dbReference type="Pfam" id="PF04290">
    <property type="entry name" value="DctQ"/>
    <property type="match status" value="1"/>
</dbReference>
<keyword evidence="4" id="KW-0997">Cell inner membrane</keyword>
<sequence>MKKLLDNIEEYIVASSLFIMTSIAFANVLSRKLFQASWSFTEEITANLFILASMLGAAIAAKRGSHLGLSILTDLFPKKYQKFVTLISTVAAVVFCIVLIKEGFVLAMQEKATGQLTPALGWPEWIFGTFVPVGGIFIMIRFIQFGIKAFKEEGVK</sequence>
<feature type="transmembrane region" description="Helical" evidence="9">
    <location>
        <begin position="125"/>
        <end position="143"/>
    </location>
</feature>
<name>A0ABS6G9A7_9FIRM</name>
<reference evidence="11 12" key="1">
    <citation type="submission" date="2021-06" db="EMBL/GenBank/DDBJ databases">
        <authorList>
            <person name="Sun Q."/>
            <person name="Li D."/>
        </authorList>
    </citation>
    <scope>NUCLEOTIDE SEQUENCE [LARGE SCALE GENOMIC DNA]</scope>
    <source>
        <strain evidence="11 12">MSJ-5</strain>
    </source>
</reference>